<dbReference type="EMBL" id="BNCP01000038">
    <property type="protein sequence ID" value="GIL87023.1"/>
    <property type="molecule type" value="Genomic_DNA"/>
</dbReference>
<comment type="caution">
    <text evidence="2">The sequence shown here is derived from an EMBL/GenBank/DDBJ whole genome shotgun (WGS) entry which is preliminary data.</text>
</comment>
<keyword evidence="4" id="KW-1185">Reference proteome</keyword>
<dbReference type="AlphaFoldDB" id="A0A8J4CNW4"/>
<feature type="region of interest" description="Disordered" evidence="1">
    <location>
        <begin position="240"/>
        <end position="282"/>
    </location>
</feature>
<evidence type="ECO:0000256" key="1">
    <source>
        <dbReference type="SAM" id="MobiDB-lite"/>
    </source>
</evidence>
<reference evidence="2" key="1">
    <citation type="journal article" date="2021" name="Proc. Natl. Acad. Sci. U.S.A.">
        <title>Three genomes in the algal genus Volvox reveal the fate of a haploid sex-determining region after a transition to homothallism.</title>
        <authorList>
            <person name="Yamamoto K."/>
            <person name="Hamaji T."/>
            <person name="Kawai-Toyooka H."/>
            <person name="Matsuzaki R."/>
            <person name="Takahashi F."/>
            <person name="Nishimura Y."/>
            <person name="Kawachi M."/>
            <person name="Noguchi H."/>
            <person name="Minakuchi Y."/>
            <person name="Umen J.G."/>
            <person name="Toyoda A."/>
            <person name="Nozaki H."/>
        </authorList>
    </citation>
    <scope>NUCLEOTIDE SEQUENCE</scope>
    <source>
        <strain evidence="3">NIES-3785</strain>
        <strain evidence="2">NIES-3786</strain>
    </source>
</reference>
<sequence length="486" mass="52160">MFMPIGFCYEFFLSFNWTTNGPDRTTPDESAGQVGARYNSPEHKYKPWMLTSTMIEEEDEDDLVERSSGVNLTPTALHTSQAHEGGNCQNGTTVPGAPYAALQGCQASRLAVIAASHVATATRKLLKGLLRSGHHRHSCGQQYLGGHAGFPELGNKAVVSAKATAAPVTTPAPAAAPSTAPKVRSSCRTAATADKRSRQSGAATAATANDRKPNIVGKNCRHERRQHLHCQHVHHVNNRNQHHVRHPHLERSAQQVSTRLQKQPTNRRRSQEPQPQPPRGSHLVRLMDGDDVRLAMQALQLAAQIHDHVWGPDGAPPCNREALLDAASPLYDTAMAAARAIQHRALHALVKQAVRRYVNPYHGSPDDVLQVILELLTGCGGTAAPKPALTVMTAICNTTAQRCLSDVDSGHRGSVGRAAREQSGSSLLTPLERSSTLFASRSSPNGPHQRVSCGSSLGSSGRLSTPSSLDSNGSDSSLHVTLGMRN</sequence>
<dbReference type="Proteomes" id="UP000722791">
    <property type="component" value="Unassembled WGS sequence"/>
</dbReference>
<feature type="compositionally biased region" description="Polar residues" evidence="1">
    <location>
        <begin position="422"/>
        <end position="446"/>
    </location>
</feature>
<evidence type="ECO:0000313" key="4">
    <source>
        <dbReference type="Proteomes" id="UP000747110"/>
    </source>
</evidence>
<evidence type="ECO:0000313" key="2">
    <source>
        <dbReference type="EMBL" id="GIL87023.1"/>
    </source>
</evidence>
<dbReference type="EMBL" id="BNCQ01000035">
    <property type="protein sequence ID" value="GIM10562.1"/>
    <property type="molecule type" value="Genomic_DNA"/>
</dbReference>
<gene>
    <name evidence="2" type="ORF">Vretifemale_15189</name>
    <name evidence="3" type="ORF">Vretimale_14213</name>
</gene>
<name>A0A8J4CNW4_9CHLO</name>
<protein>
    <submittedName>
        <fullName evidence="2">Uncharacterized protein</fullName>
    </submittedName>
</protein>
<feature type="region of interest" description="Disordered" evidence="1">
    <location>
        <begin position="168"/>
        <end position="216"/>
    </location>
</feature>
<proteinExistence type="predicted"/>
<feature type="compositionally biased region" description="Polar residues" evidence="1">
    <location>
        <begin position="252"/>
        <end position="264"/>
    </location>
</feature>
<organism evidence="2 4">
    <name type="scientific">Volvox reticuliferus</name>
    <dbReference type="NCBI Taxonomy" id="1737510"/>
    <lineage>
        <taxon>Eukaryota</taxon>
        <taxon>Viridiplantae</taxon>
        <taxon>Chlorophyta</taxon>
        <taxon>core chlorophytes</taxon>
        <taxon>Chlorophyceae</taxon>
        <taxon>CS clade</taxon>
        <taxon>Chlamydomonadales</taxon>
        <taxon>Volvocaceae</taxon>
        <taxon>Volvox</taxon>
    </lineage>
</organism>
<feature type="compositionally biased region" description="Low complexity" evidence="1">
    <location>
        <begin position="168"/>
        <end position="183"/>
    </location>
</feature>
<accession>A0A8J4CNW4</accession>
<dbReference type="Proteomes" id="UP000747110">
    <property type="component" value="Unassembled WGS sequence"/>
</dbReference>
<feature type="region of interest" description="Disordered" evidence="1">
    <location>
        <begin position="407"/>
        <end position="486"/>
    </location>
</feature>
<dbReference type="OrthoDB" id="551323at2759"/>
<feature type="compositionally biased region" description="Low complexity" evidence="1">
    <location>
        <begin position="452"/>
        <end position="478"/>
    </location>
</feature>
<evidence type="ECO:0000313" key="3">
    <source>
        <dbReference type="EMBL" id="GIM10562.1"/>
    </source>
</evidence>